<dbReference type="RefSeq" id="WP_130390754.1">
    <property type="nucleotide sequence ID" value="NZ_SGXM01000001.1"/>
</dbReference>
<accession>A0A4Q7SAM4</accession>
<sequence length="201" mass="22681">MIAKLLLMISILLSAFESTATCPNDRFGQPTDSFLDCGVRATYSDSLSLGPEFWFRKCTGYSTTRGGYFSFAPVGTGSHDPGWLERIPHLTIKRVPLKEAAKSRPWVKRSTASYRVSEISGKNWKGWMVENVRMSKEYTTKYSHEPFVGEFKCIRLLIGNSKASASMDEYCLQDTEMYDIDGGINYPIFMGILNSVEFSED</sequence>
<protein>
    <submittedName>
        <fullName evidence="2">Uncharacterized protein</fullName>
    </submittedName>
</protein>
<feature type="chain" id="PRO_5020571335" evidence="1">
    <location>
        <begin position="21"/>
        <end position="201"/>
    </location>
</feature>
<proteinExistence type="predicted"/>
<evidence type="ECO:0000313" key="2">
    <source>
        <dbReference type="EMBL" id="RZT42790.1"/>
    </source>
</evidence>
<name>A0A4Q7SAM4_9BURK</name>
<gene>
    <name evidence="2" type="ORF">EV147_1834</name>
</gene>
<reference evidence="2 3" key="1">
    <citation type="journal article" date="2015" name="Stand. Genomic Sci.">
        <title>Genomic Encyclopedia of Bacterial and Archaeal Type Strains, Phase III: the genomes of soil and plant-associated and newly described type strains.</title>
        <authorList>
            <person name="Whitman W.B."/>
            <person name="Woyke T."/>
            <person name="Klenk H.P."/>
            <person name="Zhou Y."/>
            <person name="Lilburn T.G."/>
            <person name="Beck B.J."/>
            <person name="De Vos P."/>
            <person name="Vandamme P."/>
            <person name="Eisen J.A."/>
            <person name="Garrity G."/>
            <person name="Hugenholtz P."/>
            <person name="Kyrpides N.C."/>
        </authorList>
    </citation>
    <scope>NUCLEOTIDE SEQUENCE [LARGE SCALE GENOMIC DNA]</scope>
    <source>
        <strain evidence="2 3">ASC-9842</strain>
    </source>
</reference>
<keyword evidence="1" id="KW-0732">Signal</keyword>
<dbReference type="EMBL" id="SGXM01000001">
    <property type="protein sequence ID" value="RZT42790.1"/>
    <property type="molecule type" value="Genomic_DNA"/>
</dbReference>
<evidence type="ECO:0000313" key="3">
    <source>
        <dbReference type="Proteomes" id="UP000291078"/>
    </source>
</evidence>
<dbReference type="AlphaFoldDB" id="A0A4Q7SAM4"/>
<dbReference type="Proteomes" id="UP000291078">
    <property type="component" value="Unassembled WGS sequence"/>
</dbReference>
<feature type="signal peptide" evidence="1">
    <location>
        <begin position="1"/>
        <end position="20"/>
    </location>
</feature>
<dbReference type="OrthoDB" id="9005257at2"/>
<comment type="caution">
    <text evidence="2">The sequence shown here is derived from an EMBL/GenBank/DDBJ whole genome shotgun (WGS) entry which is preliminary data.</text>
</comment>
<keyword evidence="3" id="KW-1185">Reference proteome</keyword>
<organism evidence="2 3">
    <name type="scientific">Cupriavidus agavae</name>
    <dbReference type="NCBI Taxonomy" id="1001822"/>
    <lineage>
        <taxon>Bacteria</taxon>
        <taxon>Pseudomonadati</taxon>
        <taxon>Pseudomonadota</taxon>
        <taxon>Betaproteobacteria</taxon>
        <taxon>Burkholderiales</taxon>
        <taxon>Burkholderiaceae</taxon>
        <taxon>Cupriavidus</taxon>
    </lineage>
</organism>
<evidence type="ECO:0000256" key="1">
    <source>
        <dbReference type="SAM" id="SignalP"/>
    </source>
</evidence>